<dbReference type="Pfam" id="PF21835">
    <property type="entry name" value="YIEGIA_cap"/>
    <property type="match status" value="1"/>
</dbReference>
<protein>
    <submittedName>
        <fullName evidence="1">Uncharacterized protein</fullName>
    </submittedName>
</protein>
<dbReference type="EMBL" id="JBHSNC010000056">
    <property type="protein sequence ID" value="MFC5531726.1"/>
    <property type="molecule type" value="Genomic_DNA"/>
</dbReference>
<keyword evidence="2" id="KW-1185">Reference proteome</keyword>
<dbReference type="Proteomes" id="UP001596108">
    <property type="component" value="Unassembled WGS sequence"/>
</dbReference>
<sequence length="60" mass="6570">MANIVGVITTKQGSVAGGAPIFIAEDREDLQRISHLLEKVLDCAAHEVHEDLFIIVNRKS</sequence>
<dbReference type="RefSeq" id="WP_378113692.1">
    <property type="nucleotide sequence ID" value="NZ_JBHSNC010000056.1"/>
</dbReference>
<organism evidence="1 2">
    <name type="scientific">Cohnella yongneupensis</name>
    <dbReference type="NCBI Taxonomy" id="425006"/>
    <lineage>
        <taxon>Bacteria</taxon>
        <taxon>Bacillati</taxon>
        <taxon>Bacillota</taxon>
        <taxon>Bacilli</taxon>
        <taxon>Bacillales</taxon>
        <taxon>Paenibacillaceae</taxon>
        <taxon>Cohnella</taxon>
    </lineage>
</organism>
<dbReference type="InterPro" id="IPR054055">
    <property type="entry name" value="YpzH"/>
</dbReference>
<accession>A0ABW0R3K7</accession>
<evidence type="ECO:0000313" key="1">
    <source>
        <dbReference type="EMBL" id="MFC5531726.1"/>
    </source>
</evidence>
<gene>
    <name evidence="1" type="ORF">ACFPQ4_20105</name>
</gene>
<reference evidence="2" key="1">
    <citation type="journal article" date="2019" name="Int. J. Syst. Evol. Microbiol.">
        <title>The Global Catalogue of Microorganisms (GCM) 10K type strain sequencing project: providing services to taxonomists for standard genome sequencing and annotation.</title>
        <authorList>
            <consortium name="The Broad Institute Genomics Platform"/>
            <consortium name="The Broad Institute Genome Sequencing Center for Infectious Disease"/>
            <person name="Wu L."/>
            <person name="Ma J."/>
        </authorList>
    </citation>
    <scope>NUCLEOTIDE SEQUENCE [LARGE SCALE GENOMIC DNA]</scope>
    <source>
        <strain evidence="2">CGMCC 1.18578</strain>
    </source>
</reference>
<name>A0ABW0R3K7_9BACL</name>
<proteinExistence type="predicted"/>
<comment type="caution">
    <text evidence="1">The sequence shown here is derived from an EMBL/GenBank/DDBJ whole genome shotgun (WGS) entry which is preliminary data.</text>
</comment>
<evidence type="ECO:0000313" key="2">
    <source>
        <dbReference type="Proteomes" id="UP001596108"/>
    </source>
</evidence>